<name>A0ABD1CR94_CULPP</name>
<dbReference type="Pfam" id="PF01826">
    <property type="entry name" value="TIL"/>
    <property type="match status" value="1"/>
</dbReference>
<dbReference type="Proteomes" id="UP001562425">
    <property type="component" value="Unassembled WGS sequence"/>
</dbReference>
<dbReference type="PANTHER" id="PTHR23259:SF70">
    <property type="entry name" value="ACCESSORY GLAND PROTEIN ACP62F-RELATED"/>
    <property type="match status" value="1"/>
</dbReference>
<feature type="chain" id="PRO_5044862612" description="TIL domain-containing protein" evidence="3">
    <location>
        <begin position="23"/>
        <end position="93"/>
    </location>
</feature>
<dbReference type="InterPro" id="IPR036084">
    <property type="entry name" value="Ser_inhib-like_sf"/>
</dbReference>
<dbReference type="GO" id="GO:0030414">
    <property type="term" value="F:peptidase inhibitor activity"/>
    <property type="evidence" value="ECO:0007669"/>
    <property type="project" value="UniProtKB-KW"/>
</dbReference>
<keyword evidence="1" id="KW-0646">Protease inhibitor</keyword>
<evidence type="ECO:0000256" key="1">
    <source>
        <dbReference type="ARBA" id="ARBA00022690"/>
    </source>
</evidence>
<keyword evidence="6" id="KW-1185">Reference proteome</keyword>
<evidence type="ECO:0000313" key="5">
    <source>
        <dbReference type="EMBL" id="KAL1378883.1"/>
    </source>
</evidence>
<dbReference type="Gene3D" id="2.10.25.10">
    <property type="entry name" value="Laminin"/>
    <property type="match status" value="1"/>
</dbReference>
<dbReference type="SUPFAM" id="SSF57567">
    <property type="entry name" value="Serine protease inhibitors"/>
    <property type="match status" value="1"/>
</dbReference>
<keyword evidence="2" id="KW-1015">Disulfide bond</keyword>
<evidence type="ECO:0000259" key="4">
    <source>
        <dbReference type="Pfam" id="PF01826"/>
    </source>
</evidence>
<organism evidence="5 6">
    <name type="scientific">Culex pipiens pipiens</name>
    <name type="common">Northern house mosquito</name>
    <dbReference type="NCBI Taxonomy" id="38569"/>
    <lineage>
        <taxon>Eukaryota</taxon>
        <taxon>Metazoa</taxon>
        <taxon>Ecdysozoa</taxon>
        <taxon>Arthropoda</taxon>
        <taxon>Hexapoda</taxon>
        <taxon>Insecta</taxon>
        <taxon>Pterygota</taxon>
        <taxon>Neoptera</taxon>
        <taxon>Endopterygota</taxon>
        <taxon>Diptera</taxon>
        <taxon>Nematocera</taxon>
        <taxon>Culicoidea</taxon>
        <taxon>Culicidae</taxon>
        <taxon>Culicinae</taxon>
        <taxon>Culicini</taxon>
        <taxon>Culex</taxon>
        <taxon>Culex</taxon>
    </lineage>
</organism>
<evidence type="ECO:0000256" key="2">
    <source>
        <dbReference type="ARBA" id="ARBA00023157"/>
    </source>
</evidence>
<evidence type="ECO:0000256" key="3">
    <source>
        <dbReference type="SAM" id="SignalP"/>
    </source>
</evidence>
<accession>A0ABD1CR94</accession>
<dbReference type="InterPro" id="IPR051368">
    <property type="entry name" value="SerProtInhib-TIL_Domain"/>
</dbReference>
<reference evidence="5 6" key="1">
    <citation type="submission" date="2024-05" db="EMBL/GenBank/DDBJ databases">
        <title>Culex pipiens pipiens assembly and annotation.</title>
        <authorList>
            <person name="Alout H."/>
            <person name="Durand T."/>
        </authorList>
    </citation>
    <scope>NUCLEOTIDE SEQUENCE [LARGE SCALE GENOMIC DNA]</scope>
    <source>
        <strain evidence="5">HA-2024</strain>
        <tissue evidence="5">Whole body</tissue>
    </source>
</reference>
<feature type="signal peptide" evidence="3">
    <location>
        <begin position="1"/>
        <end position="22"/>
    </location>
</feature>
<evidence type="ECO:0000313" key="6">
    <source>
        <dbReference type="Proteomes" id="UP001562425"/>
    </source>
</evidence>
<comment type="caution">
    <text evidence="5">The sequence shown here is derived from an EMBL/GenBank/DDBJ whole genome shotgun (WGS) entry which is preliminary data.</text>
</comment>
<keyword evidence="3" id="KW-0732">Signal</keyword>
<protein>
    <recommendedName>
        <fullName evidence="4">TIL domain-containing protein</fullName>
    </recommendedName>
</protein>
<feature type="domain" description="TIL" evidence="4">
    <location>
        <begin position="25"/>
        <end position="78"/>
    </location>
</feature>
<dbReference type="EMBL" id="JBEHCU010010032">
    <property type="protein sequence ID" value="KAL1378883.1"/>
    <property type="molecule type" value="Genomic_DNA"/>
</dbReference>
<sequence>MKCLAFLAVLAVFCSVLHSGQADECGKHEVYLQCGSQCPATCAQPNPGTCPTVCVAGCFCKPKYLRNSEGKCVKPENCAGFFKKVKGWFKNLG</sequence>
<dbReference type="InterPro" id="IPR002919">
    <property type="entry name" value="TIL_dom"/>
</dbReference>
<dbReference type="AlphaFoldDB" id="A0ABD1CR94"/>
<proteinExistence type="predicted"/>
<gene>
    <name evidence="5" type="ORF">pipiens_015298</name>
</gene>
<dbReference type="PANTHER" id="PTHR23259">
    <property type="entry name" value="RIDDLE"/>
    <property type="match status" value="1"/>
</dbReference>
<dbReference type="CDD" id="cd19941">
    <property type="entry name" value="TIL"/>
    <property type="match status" value="1"/>
</dbReference>